<evidence type="ECO:0000256" key="4">
    <source>
        <dbReference type="PIRSR" id="PIRSR000097-2"/>
    </source>
</evidence>
<sequence>MSLSYSPSQDLTLQSSINLRSGFSIPILGLGVFENDDCYPACIAALRHGYRQIDTAEYYQNEAEVGRAVLESGIPREDVFITTKVYHPMHGYDSTLKVIQESLTKLNTPYIDLYLLHSALSGKQKRLDSYRALVKERDEGRIKSIGVSNYGVHHLLEIRNAGLELPSVNQIELHPFCQQRDIVAFCTKNNIVIQAYCPLIRGDFSNLTIQEISQATGKSVPQVLIRWSLQHGFIPLPKSANIERVISNVNVFDFVLSEEHMKKIDDLDMGKEGARTWNPVDAP</sequence>
<proteinExistence type="inferred from homology"/>
<dbReference type="Proteomes" id="UP000217199">
    <property type="component" value="Unassembled WGS sequence"/>
</dbReference>
<dbReference type="Pfam" id="PF00248">
    <property type="entry name" value="Aldo_ket_red"/>
    <property type="match status" value="1"/>
</dbReference>
<accession>A0A286UER7</accession>
<feature type="site" description="Lowers pKa of active site Tyr" evidence="5">
    <location>
        <position position="84"/>
    </location>
</feature>
<feature type="domain" description="NADP-dependent oxidoreductase" evidence="6">
    <location>
        <begin position="36"/>
        <end position="267"/>
    </location>
</feature>
<dbReference type="InParanoid" id="A0A286UER7"/>
<dbReference type="PANTHER" id="PTHR43827">
    <property type="entry name" value="2,5-DIKETO-D-GLUCONIC ACID REDUCTASE"/>
    <property type="match status" value="1"/>
</dbReference>
<name>A0A286UER7_9AGAM</name>
<dbReference type="PIRSF" id="PIRSF000097">
    <property type="entry name" value="AKR"/>
    <property type="match status" value="1"/>
</dbReference>
<dbReference type="GO" id="GO:0016491">
    <property type="term" value="F:oxidoreductase activity"/>
    <property type="evidence" value="ECO:0007669"/>
    <property type="project" value="UniProtKB-KW"/>
</dbReference>
<dbReference type="InterPro" id="IPR023210">
    <property type="entry name" value="NADP_OxRdtase_dom"/>
</dbReference>
<dbReference type="PANTHER" id="PTHR43827:SF13">
    <property type="entry name" value="ALDO_KETO REDUCTASE FAMILY PROTEIN"/>
    <property type="match status" value="1"/>
</dbReference>
<feature type="active site" description="Proton donor" evidence="3">
    <location>
        <position position="59"/>
    </location>
</feature>
<gene>
    <name evidence="7" type="ORF">PNOK_0647100</name>
</gene>
<evidence type="ECO:0000259" key="6">
    <source>
        <dbReference type="Pfam" id="PF00248"/>
    </source>
</evidence>
<dbReference type="InterPro" id="IPR020471">
    <property type="entry name" value="AKR"/>
</dbReference>
<evidence type="ECO:0000313" key="7">
    <source>
        <dbReference type="EMBL" id="PAV17985.1"/>
    </source>
</evidence>
<dbReference type="SUPFAM" id="SSF51430">
    <property type="entry name" value="NAD(P)-linked oxidoreductase"/>
    <property type="match status" value="1"/>
</dbReference>
<dbReference type="FunFam" id="3.20.20.100:FF:000015">
    <property type="entry name" value="Oxidoreductase, aldo/keto reductase family"/>
    <property type="match status" value="1"/>
</dbReference>
<evidence type="ECO:0000256" key="5">
    <source>
        <dbReference type="PIRSR" id="PIRSR000097-3"/>
    </source>
</evidence>
<dbReference type="PROSITE" id="PS00062">
    <property type="entry name" value="ALDOKETO_REDUCTASE_2"/>
    <property type="match status" value="1"/>
</dbReference>
<dbReference type="FunCoup" id="A0A286UER7">
    <property type="interactions" value="269"/>
</dbReference>
<dbReference type="STRING" id="2282107.A0A286UER7"/>
<dbReference type="Gene3D" id="3.20.20.100">
    <property type="entry name" value="NADP-dependent oxidoreductase domain"/>
    <property type="match status" value="1"/>
</dbReference>
<dbReference type="EMBL" id="NBII01000006">
    <property type="protein sequence ID" value="PAV17985.1"/>
    <property type="molecule type" value="Genomic_DNA"/>
</dbReference>
<organism evidence="7 8">
    <name type="scientific">Pyrrhoderma noxium</name>
    <dbReference type="NCBI Taxonomy" id="2282107"/>
    <lineage>
        <taxon>Eukaryota</taxon>
        <taxon>Fungi</taxon>
        <taxon>Dikarya</taxon>
        <taxon>Basidiomycota</taxon>
        <taxon>Agaricomycotina</taxon>
        <taxon>Agaricomycetes</taxon>
        <taxon>Hymenochaetales</taxon>
        <taxon>Hymenochaetaceae</taxon>
        <taxon>Pyrrhoderma</taxon>
    </lineage>
</organism>
<evidence type="ECO:0000256" key="3">
    <source>
        <dbReference type="PIRSR" id="PIRSR000097-1"/>
    </source>
</evidence>
<reference evidence="7 8" key="1">
    <citation type="journal article" date="2017" name="Mol. Ecol.">
        <title>Comparative and population genomic landscape of Phellinus noxius: A hypervariable fungus causing root rot in trees.</title>
        <authorList>
            <person name="Chung C.L."/>
            <person name="Lee T.J."/>
            <person name="Akiba M."/>
            <person name="Lee H.H."/>
            <person name="Kuo T.H."/>
            <person name="Liu D."/>
            <person name="Ke H.M."/>
            <person name="Yokoi T."/>
            <person name="Roa M.B."/>
            <person name="Lu M.J."/>
            <person name="Chang Y.Y."/>
            <person name="Ann P.J."/>
            <person name="Tsai J.N."/>
            <person name="Chen C.Y."/>
            <person name="Tzean S.S."/>
            <person name="Ota Y."/>
            <person name="Hattori T."/>
            <person name="Sahashi N."/>
            <person name="Liou R.F."/>
            <person name="Kikuchi T."/>
            <person name="Tsai I.J."/>
        </authorList>
    </citation>
    <scope>NUCLEOTIDE SEQUENCE [LARGE SCALE GENOMIC DNA]</scope>
    <source>
        <strain evidence="7 8">FFPRI411160</strain>
    </source>
</reference>
<dbReference type="OrthoDB" id="416253at2759"/>
<evidence type="ECO:0000313" key="8">
    <source>
        <dbReference type="Proteomes" id="UP000217199"/>
    </source>
</evidence>
<evidence type="ECO:0000256" key="2">
    <source>
        <dbReference type="ARBA" id="ARBA00023002"/>
    </source>
</evidence>
<comment type="similarity">
    <text evidence="1">Belongs to the aldo/keto reductase family.</text>
</comment>
<dbReference type="CDD" id="cd19071">
    <property type="entry name" value="AKR_AKR1-5-like"/>
    <property type="match status" value="1"/>
</dbReference>
<feature type="binding site" evidence="4">
    <location>
        <position position="117"/>
    </location>
    <ligand>
        <name>substrate</name>
    </ligand>
</feature>
<keyword evidence="8" id="KW-1185">Reference proteome</keyword>
<protein>
    <submittedName>
        <fullName evidence="7">Aldo keto reductase</fullName>
    </submittedName>
</protein>
<dbReference type="PRINTS" id="PR00069">
    <property type="entry name" value="ALDKETRDTASE"/>
</dbReference>
<keyword evidence="2" id="KW-0560">Oxidoreductase</keyword>
<evidence type="ECO:0000256" key="1">
    <source>
        <dbReference type="ARBA" id="ARBA00007905"/>
    </source>
</evidence>
<dbReference type="InterPro" id="IPR036812">
    <property type="entry name" value="NAD(P)_OxRdtase_dom_sf"/>
</dbReference>
<comment type="caution">
    <text evidence="7">The sequence shown here is derived from an EMBL/GenBank/DDBJ whole genome shotgun (WGS) entry which is preliminary data.</text>
</comment>
<dbReference type="InterPro" id="IPR018170">
    <property type="entry name" value="Aldo/ket_reductase_CS"/>
</dbReference>
<dbReference type="AlphaFoldDB" id="A0A286UER7"/>